<feature type="binding site" evidence="11">
    <location>
        <begin position="351"/>
        <end position="353"/>
    </location>
    <ligand>
        <name>(6S)-5,6,7,8-tetrahydrofolate</name>
        <dbReference type="ChEBI" id="CHEBI:57453"/>
    </ligand>
</feature>
<dbReference type="InterPro" id="IPR001085">
    <property type="entry name" value="Ser_HO-MeTrfase"/>
</dbReference>
<dbReference type="HAMAP" id="MF_00051">
    <property type="entry name" value="SHMT"/>
    <property type="match status" value="1"/>
</dbReference>
<dbReference type="InterPro" id="IPR015424">
    <property type="entry name" value="PyrdxlP-dep_Trfase"/>
</dbReference>
<evidence type="ECO:0000256" key="10">
    <source>
        <dbReference type="ARBA" id="ARBA00054606"/>
    </source>
</evidence>
<dbReference type="AlphaFoldDB" id="A0A2V1MXE3"/>
<feature type="binding site" evidence="11">
    <location>
        <position position="241"/>
    </location>
    <ligand>
        <name>(6S)-5,6,7,8-tetrahydrofolate</name>
        <dbReference type="ChEBI" id="CHEBI:57453"/>
    </ligand>
</feature>
<dbReference type="FunFam" id="3.40.640.10:FF:000001">
    <property type="entry name" value="Serine hydroxymethyltransferase"/>
    <property type="match status" value="1"/>
</dbReference>
<evidence type="ECO:0000256" key="12">
    <source>
        <dbReference type="PIRSR" id="PIRSR000412-50"/>
    </source>
</evidence>
<comment type="cofactor">
    <cofactor evidence="1 11 12">
        <name>pyridoxal 5'-phosphate</name>
        <dbReference type="ChEBI" id="CHEBI:597326"/>
    </cofactor>
</comment>
<evidence type="ECO:0000256" key="5">
    <source>
        <dbReference type="ARBA" id="ARBA00022490"/>
    </source>
</evidence>
<comment type="function">
    <text evidence="10">Catalyzes the reversible interconversion of serine and glycine with tetrahydrofolate (THF) serving as the one-carbon carrier. This reaction serves as the major source of one-carbon groups required for the biosynthesis of purines, thymidylate, methionine, and other important biomolecules. Also exhibits THF-independent aldolase activity toward beta-hydroxyamino acids, producing glycine and aldehydes, via a retro-aldol mechanism. Thus, is able to catalyze the cleavage of L-allo-threonine.</text>
</comment>
<dbReference type="GO" id="GO:0004372">
    <property type="term" value="F:glycine hydroxymethyltransferase activity"/>
    <property type="evidence" value="ECO:0007669"/>
    <property type="project" value="UniProtKB-UniRule"/>
</dbReference>
<dbReference type="PANTHER" id="PTHR11680">
    <property type="entry name" value="SERINE HYDROXYMETHYLTRANSFERASE"/>
    <property type="match status" value="1"/>
</dbReference>
<comment type="caution">
    <text evidence="14">The sequence shown here is derived from an EMBL/GenBank/DDBJ whole genome shotgun (WGS) entry which is preliminary data.</text>
</comment>
<dbReference type="NCBIfam" id="NF000586">
    <property type="entry name" value="PRK00011.1"/>
    <property type="match status" value="1"/>
</dbReference>
<dbReference type="Proteomes" id="UP000245080">
    <property type="component" value="Unassembled WGS sequence"/>
</dbReference>
<dbReference type="PIRSF" id="PIRSF000412">
    <property type="entry name" value="SHMT"/>
    <property type="match status" value="1"/>
</dbReference>
<dbReference type="EMBL" id="QCXQ01000006">
    <property type="protein sequence ID" value="PWF99521.1"/>
    <property type="molecule type" value="Genomic_DNA"/>
</dbReference>
<dbReference type="PROSITE" id="PS00096">
    <property type="entry name" value="SHMT"/>
    <property type="match status" value="1"/>
</dbReference>
<keyword evidence="7 11" id="KW-0028">Amino-acid biosynthesis</keyword>
<dbReference type="GO" id="GO:0030170">
    <property type="term" value="F:pyridoxal phosphate binding"/>
    <property type="evidence" value="ECO:0007669"/>
    <property type="project" value="UniProtKB-UniRule"/>
</dbReference>
<dbReference type="PANTHER" id="PTHR11680:SF35">
    <property type="entry name" value="SERINE HYDROXYMETHYLTRANSFERASE 1"/>
    <property type="match status" value="1"/>
</dbReference>
<protein>
    <recommendedName>
        <fullName evidence="11">Serine hydroxymethyltransferase</fullName>
        <shortName evidence="11">SHMT</shortName>
        <shortName evidence="11">Serine methylase</shortName>
        <ecNumber evidence="11">2.1.2.1</ecNumber>
    </recommendedName>
</protein>
<dbReference type="InterPro" id="IPR019798">
    <property type="entry name" value="Ser_HO-MeTrfase_PLP_BS"/>
</dbReference>
<feature type="binding site" evidence="11">
    <location>
        <begin position="122"/>
        <end position="124"/>
    </location>
    <ligand>
        <name>(6S)-5,6,7,8-tetrahydrofolate</name>
        <dbReference type="ChEBI" id="CHEBI:57453"/>
    </ligand>
</feature>
<evidence type="ECO:0000259" key="13">
    <source>
        <dbReference type="Pfam" id="PF00464"/>
    </source>
</evidence>
<evidence type="ECO:0000256" key="7">
    <source>
        <dbReference type="ARBA" id="ARBA00022605"/>
    </source>
</evidence>
<organism evidence="14 15">
    <name type="scientific">Levilactobacillus bambusae</name>
    <dbReference type="NCBI Taxonomy" id="2024736"/>
    <lineage>
        <taxon>Bacteria</taxon>
        <taxon>Bacillati</taxon>
        <taxon>Bacillota</taxon>
        <taxon>Bacilli</taxon>
        <taxon>Lactobacillales</taxon>
        <taxon>Lactobacillaceae</taxon>
        <taxon>Levilactobacillus</taxon>
    </lineage>
</organism>
<dbReference type="UniPathway" id="UPA00193"/>
<feature type="domain" description="Serine hydroxymethyltransferase-like" evidence="13">
    <location>
        <begin position="6"/>
        <end position="382"/>
    </location>
</feature>
<keyword evidence="6 11" id="KW-0554">One-carbon metabolism</keyword>
<keyword evidence="9 11" id="KW-0663">Pyridoxal phosphate</keyword>
<comment type="pathway">
    <text evidence="11">Amino-acid biosynthesis; glycine biosynthesis; glycine from L-serine: step 1/1.</text>
</comment>
<reference evidence="14 15" key="1">
    <citation type="journal article" date="2018" name="Int. J. Syst. Evol. Microbiol.">
        <title>Lactobacillus bambusae sp. nov., isolated from a traditional fermented Ma-bamboo shoots of Taiwan.</title>
        <authorList>
            <person name="Wang L.-T."/>
        </authorList>
    </citation>
    <scope>NUCLEOTIDE SEQUENCE [LARGE SCALE GENOMIC DNA]</scope>
    <source>
        <strain evidence="14 15">BS-W1</strain>
    </source>
</reference>
<comment type="subcellular location">
    <subcellularLocation>
        <location evidence="2 11">Cytoplasm</location>
    </subcellularLocation>
</comment>
<dbReference type="SUPFAM" id="SSF53383">
    <property type="entry name" value="PLP-dependent transferases"/>
    <property type="match status" value="1"/>
</dbReference>
<dbReference type="RefSeq" id="WP_109250979.1">
    <property type="nucleotide sequence ID" value="NZ_QCXQ01000006.1"/>
</dbReference>
<keyword evidence="15" id="KW-1185">Reference proteome</keyword>
<dbReference type="Gene3D" id="3.90.1150.10">
    <property type="entry name" value="Aspartate Aminotransferase, domain 1"/>
    <property type="match status" value="1"/>
</dbReference>
<evidence type="ECO:0000256" key="1">
    <source>
        <dbReference type="ARBA" id="ARBA00001933"/>
    </source>
</evidence>
<evidence type="ECO:0000256" key="4">
    <source>
        <dbReference type="ARBA" id="ARBA00011738"/>
    </source>
</evidence>
<name>A0A2V1MXE3_9LACO</name>
<dbReference type="InterPro" id="IPR015421">
    <property type="entry name" value="PyrdxlP-dep_Trfase_major"/>
</dbReference>
<dbReference type="EC" id="2.1.2.1" evidence="11"/>
<comment type="similarity">
    <text evidence="3 11">Belongs to the SHMT family.</text>
</comment>
<keyword evidence="8 11" id="KW-0808">Transferase</keyword>
<dbReference type="GO" id="GO:0032259">
    <property type="term" value="P:methylation"/>
    <property type="evidence" value="ECO:0007669"/>
    <property type="project" value="UniProtKB-KW"/>
</dbReference>
<dbReference type="OrthoDB" id="9803846at2"/>
<evidence type="ECO:0000256" key="3">
    <source>
        <dbReference type="ARBA" id="ARBA00006376"/>
    </source>
</evidence>
<feature type="site" description="Plays an important role in substrate specificity" evidence="11">
    <location>
        <position position="226"/>
    </location>
</feature>
<dbReference type="Gene3D" id="3.40.640.10">
    <property type="entry name" value="Type I PLP-dependent aspartate aminotransferase-like (Major domain)"/>
    <property type="match status" value="1"/>
</dbReference>
<evidence type="ECO:0000256" key="11">
    <source>
        <dbReference type="HAMAP-Rule" id="MF_00051"/>
    </source>
</evidence>
<evidence type="ECO:0000256" key="2">
    <source>
        <dbReference type="ARBA" id="ARBA00004496"/>
    </source>
</evidence>
<dbReference type="GO" id="GO:0008168">
    <property type="term" value="F:methyltransferase activity"/>
    <property type="evidence" value="ECO:0007669"/>
    <property type="project" value="UniProtKB-KW"/>
</dbReference>
<evidence type="ECO:0000256" key="8">
    <source>
        <dbReference type="ARBA" id="ARBA00022679"/>
    </source>
</evidence>
<sequence length="414" mass="44585">MDYDYKKKDPALWSAIADEGARQQHTIELIASENIVSNAVRAAQGSVLTNKYAEGYPGKRYYGGTQYVDVVETLAIDRAKQLFGAEYANVQPHSGSQANQAAYAAFLKPGDTILGMDLSAGGHLTHGSKVNFSGKMYHSASYGLNPETELLDYAAILTVAKEVQPQMIVAGASAYSQVIDWQAFRAIADEVGAYLMVDMAHIAGLVATGLHPSPVGIADVVTTTTHKTLRGPRGGMILSQEKYAKKLNSAVFPGTQGGPLEQVIAGKAAAFFEDLQPQFVEYQEQILENARAMADVFNNGQNVRVVSGGTANHLMTLDITDTGLTGKQAQDLLDDVFITVNKEAIPNETRSPFQTSGIRIGTPAVTTRGFLAADCQLVAKLIVDLLNAPEDELVKERVARSVRELTDQHPIDVD</sequence>
<evidence type="ECO:0000256" key="6">
    <source>
        <dbReference type="ARBA" id="ARBA00022563"/>
    </source>
</evidence>
<proteinExistence type="inferred from homology"/>
<gene>
    <name evidence="11 14" type="primary">glyA</name>
    <name evidence="14" type="ORF">DCM90_08745</name>
</gene>
<feature type="binding site" evidence="11">
    <location>
        <position position="118"/>
    </location>
    <ligand>
        <name>(6S)-5,6,7,8-tetrahydrofolate</name>
        <dbReference type="ChEBI" id="CHEBI:57453"/>
    </ligand>
</feature>
<dbReference type="InterPro" id="IPR015422">
    <property type="entry name" value="PyrdxlP-dep_Trfase_small"/>
</dbReference>
<dbReference type="InterPro" id="IPR039429">
    <property type="entry name" value="SHMT-like_dom"/>
</dbReference>
<feature type="modified residue" description="N6-(pyridoxal phosphate)lysine" evidence="11 12">
    <location>
        <position position="227"/>
    </location>
</feature>
<dbReference type="GO" id="GO:0035999">
    <property type="term" value="P:tetrahydrofolate interconversion"/>
    <property type="evidence" value="ECO:0007669"/>
    <property type="project" value="UniProtKB-UniRule"/>
</dbReference>
<comment type="pathway">
    <text evidence="11">One-carbon metabolism; tetrahydrofolate interconversion.</text>
</comment>
<dbReference type="GO" id="GO:0005829">
    <property type="term" value="C:cytosol"/>
    <property type="evidence" value="ECO:0007669"/>
    <property type="project" value="TreeGrafter"/>
</dbReference>
<keyword evidence="14" id="KW-0489">Methyltransferase</keyword>
<keyword evidence="5 11" id="KW-0963">Cytoplasm</keyword>
<dbReference type="UniPathway" id="UPA00288">
    <property type="reaction ID" value="UER01023"/>
</dbReference>
<dbReference type="Pfam" id="PF00464">
    <property type="entry name" value="SHMT"/>
    <property type="match status" value="1"/>
</dbReference>
<dbReference type="CDD" id="cd00378">
    <property type="entry name" value="SHMT"/>
    <property type="match status" value="1"/>
</dbReference>
<dbReference type="GO" id="GO:0019264">
    <property type="term" value="P:glycine biosynthetic process from serine"/>
    <property type="evidence" value="ECO:0007669"/>
    <property type="project" value="UniProtKB-UniRule"/>
</dbReference>
<evidence type="ECO:0000313" key="15">
    <source>
        <dbReference type="Proteomes" id="UP000245080"/>
    </source>
</evidence>
<accession>A0A2V1MXE3</accession>
<dbReference type="InterPro" id="IPR049943">
    <property type="entry name" value="Ser_HO-MeTrfase-like"/>
</dbReference>
<evidence type="ECO:0000313" key="14">
    <source>
        <dbReference type="EMBL" id="PWF99521.1"/>
    </source>
</evidence>
<comment type="catalytic activity">
    <reaction evidence="11">
        <text>(6R)-5,10-methylene-5,6,7,8-tetrahydrofolate + glycine + H2O = (6S)-5,6,7,8-tetrahydrofolate + L-serine</text>
        <dbReference type="Rhea" id="RHEA:15481"/>
        <dbReference type="ChEBI" id="CHEBI:15377"/>
        <dbReference type="ChEBI" id="CHEBI:15636"/>
        <dbReference type="ChEBI" id="CHEBI:33384"/>
        <dbReference type="ChEBI" id="CHEBI:57305"/>
        <dbReference type="ChEBI" id="CHEBI:57453"/>
        <dbReference type="EC" id="2.1.2.1"/>
    </reaction>
</comment>
<evidence type="ECO:0000256" key="9">
    <source>
        <dbReference type="ARBA" id="ARBA00022898"/>
    </source>
</evidence>
<comment type="subunit">
    <text evidence="4 11">Homodimer.</text>
</comment>